<reference evidence="2" key="1">
    <citation type="submission" date="2014-09" db="EMBL/GenBank/DDBJ databases">
        <authorList>
            <person name="Magalhaes I.L.F."/>
            <person name="Oliveira U."/>
            <person name="Santos F.R."/>
            <person name="Vidigal T.H.D.A."/>
            <person name="Brescovit A.D."/>
            <person name="Santos A.J."/>
        </authorList>
    </citation>
    <scope>NUCLEOTIDE SEQUENCE</scope>
    <source>
        <tissue evidence="2">Shoot tissue taken approximately 20 cm above the soil surface</tissue>
    </source>
</reference>
<sequence length="80" mass="9050">MPPAIFIRVFLHLVLLYFWKEMEYEPVFGSLPALKLSTLIPKCPSTEFPKSFSFPIISSFIFSLFSAARGSSRNSDILAC</sequence>
<protein>
    <recommendedName>
        <fullName evidence="3">Secreted protein</fullName>
    </recommendedName>
</protein>
<proteinExistence type="predicted"/>
<reference evidence="2" key="2">
    <citation type="journal article" date="2015" name="Data Brief">
        <title>Shoot transcriptome of the giant reed, Arundo donax.</title>
        <authorList>
            <person name="Barrero R.A."/>
            <person name="Guerrero F.D."/>
            <person name="Moolhuijzen P."/>
            <person name="Goolsby J.A."/>
            <person name="Tidwell J."/>
            <person name="Bellgard S.E."/>
            <person name="Bellgard M.I."/>
        </authorList>
    </citation>
    <scope>NUCLEOTIDE SEQUENCE</scope>
    <source>
        <tissue evidence="2">Shoot tissue taken approximately 20 cm above the soil surface</tissue>
    </source>
</reference>
<evidence type="ECO:0000313" key="2">
    <source>
        <dbReference type="EMBL" id="JAD94179.1"/>
    </source>
</evidence>
<keyword evidence="1" id="KW-0732">Signal</keyword>
<organism evidence="2">
    <name type="scientific">Arundo donax</name>
    <name type="common">Giant reed</name>
    <name type="synonym">Donax arundinaceus</name>
    <dbReference type="NCBI Taxonomy" id="35708"/>
    <lineage>
        <taxon>Eukaryota</taxon>
        <taxon>Viridiplantae</taxon>
        <taxon>Streptophyta</taxon>
        <taxon>Embryophyta</taxon>
        <taxon>Tracheophyta</taxon>
        <taxon>Spermatophyta</taxon>
        <taxon>Magnoliopsida</taxon>
        <taxon>Liliopsida</taxon>
        <taxon>Poales</taxon>
        <taxon>Poaceae</taxon>
        <taxon>PACMAD clade</taxon>
        <taxon>Arundinoideae</taxon>
        <taxon>Arundineae</taxon>
        <taxon>Arundo</taxon>
    </lineage>
</organism>
<feature type="chain" id="PRO_5002061686" description="Secreted protein" evidence="1">
    <location>
        <begin position="30"/>
        <end position="80"/>
    </location>
</feature>
<evidence type="ECO:0008006" key="3">
    <source>
        <dbReference type="Google" id="ProtNLM"/>
    </source>
</evidence>
<name>A0A0A9E070_ARUDO</name>
<dbReference type="AlphaFoldDB" id="A0A0A9E070"/>
<dbReference type="EMBL" id="GBRH01203716">
    <property type="protein sequence ID" value="JAD94179.1"/>
    <property type="molecule type" value="Transcribed_RNA"/>
</dbReference>
<feature type="signal peptide" evidence="1">
    <location>
        <begin position="1"/>
        <end position="29"/>
    </location>
</feature>
<evidence type="ECO:0000256" key="1">
    <source>
        <dbReference type="SAM" id="SignalP"/>
    </source>
</evidence>
<accession>A0A0A9E070</accession>